<feature type="region of interest" description="Disordered" evidence="1">
    <location>
        <begin position="422"/>
        <end position="459"/>
    </location>
</feature>
<dbReference type="GO" id="GO:0033925">
    <property type="term" value="F:mannosyl-glycoprotein endo-beta-N-acetylglucosaminidase activity"/>
    <property type="evidence" value="ECO:0007669"/>
    <property type="project" value="UniProtKB-EC"/>
</dbReference>
<comment type="caution">
    <text evidence="4">The sequence shown here is derived from an EMBL/GenBank/DDBJ whole genome shotgun (WGS) entry which is preliminary data.</text>
</comment>
<dbReference type="PANTHER" id="PTHR13246:SF1">
    <property type="entry name" value="CYTOSOLIC ENDO-BETA-N-ACETYLGLUCOSAMINIDASE"/>
    <property type="match status" value="1"/>
</dbReference>
<evidence type="ECO:0000256" key="1">
    <source>
        <dbReference type="SAM" id="MobiDB-lite"/>
    </source>
</evidence>
<dbReference type="GO" id="GO:0005829">
    <property type="term" value="C:cytosol"/>
    <property type="evidence" value="ECO:0007669"/>
    <property type="project" value="UniProtKB-SubCell"/>
</dbReference>
<dbReference type="Gene3D" id="3.20.20.80">
    <property type="entry name" value="Glycosidases"/>
    <property type="match status" value="1"/>
</dbReference>
<feature type="region of interest" description="Disordered" evidence="1">
    <location>
        <begin position="871"/>
        <end position="915"/>
    </location>
</feature>
<organism evidence="4">
    <name type="scientific">Ooceraea biroi</name>
    <name type="common">Clonal raider ant</name>
    <name type="synonym">Cerapachys biroi</name>
    <dbReference type="NCBI Taxonomy" id="2015173"/>
    <lineage>
        <taxon>Eukaryota</taxon>
        <taxon>Metazoa</taxon>
        <taxon>Ecdysozoa</taxon>
        <taxon>Arthropoda</taxon>
        <taxon>Hexapoda</taxon>
        <taxon>Insecta</taxon>
        <taxon>Pterygota</taxon>
        <taxon>Neoptera</taxon>
        <taxon>Endopterygota</taxon>
        <taxon>Hymenoptera</taxon>
        <taxon>Apocrita</taxon>
        <taxon>Aculeata</taxon>
        <taxon>Formicoidea</taxon>
        <taxon>Formicidae</taxon>
        <taxon>Dorylinae</taxon>
        <taxon>Ooceraea</taxon>
    </lineage>
</organism>
<dbReference type="Pfam" id="PF03644">
    <property type="entry name" value="Glyco_hydro_85"/>
    <property type="match status" value="1"/>
</dbReference>
<dbReference type="SUPFAM" id="SSF51445">
    <property type="entry name" value="(Trans)glycosidases"/>
    <property type="match status" value="1"/>
</dbReference>
<feature type="domain" description="Cytosolic endo-beta-N-acetylglucosaminidase TIM barrel" evidence="3">
    <location>
        <begin position="88"/>
        <end position="365"/>
    </location>
</feature>
<proteinExistence type="predicted"/>
<feature type="transmembrane region" description="Helical" evidence="2">
    <location>
        <begin position="638"/>
        <end position="660"/>
    </location>
</feature>
<reference evidence="4" key="2">
    <citation type="submission" date="2018-07" db="EMBL/GenBank/DDBJ databases">
        <authorList>
            <person name="Mckenzie S.K."/>
            <person name="Kronauer D.J.C."/>
        </authorList>
    </citation>
    <scope>NUCLEOTIDE SEQUENCE</scope>
    <source>
        <strain evidence="4">Clonal line C1</strain>
    </source>
</reference>
<keyword evidence="2" id="KW-0812">Transmembrane</keyword>
<dbReference type="CDD" id="cd06547">
    <property type="entry name" value="GH85_ENGase"/>
    <property type="match status" value="1"/>
</dbReference>
<dbReference type="InterPro" id="IPR005201">
    <property type="entry name" value="TIM_ENGase"/>
</dbReference>
<sequence length="951" mass="105728">MEYSSSSEESEMASSLEPLVSAPFKTLSELYDALDVGLMIDFPSSAKWLRESADYAYRGSDINKEFPRKLDRLVQPRTLVCHDMKGGYLEDRFLRGSTSHDSYVFYHWNVIDTFVYFSHHFVTIPPVGWINAAHSHGVKVLGTVITEGNNDTWDVILESQESLRRFADALVLIAKCYQFEGWLLNVENTIKREDVDNLVIFMTYLTERSHIELGVVSEIIWYDSVINSGELSWQNELNDKNKEFYLACDGIFLNYNWTESRLINSHKYSLEIDCGVTNIYVGLDVWGRGCPGGGGLNSAYAMNLIRKHGLSVAIFAPGWTHEHFGPSTFRVLEDLFWAQLFPYLYVHVPIYEDETFKTSFCRGAGPCYYYNGEEHFNLREINGEGTYGKKAFYNLRVQQPQLSVPVPHLQFTRSIQRAIIDNNKDSKDKINRDRDADDDGGNDKADKDKEAKKPETRVEHVYENSRSTVRIRSNVISFENKLSAPDDNTFEFCDIFSFEGGGCLKLVTRNPRSYHRLFFIHFSSRQFIQATIIYARSESNPSNESENSPILVLGSNGLLKWILPFSTDFVRLNDKWKKCVYLTDLKTVDQIGVSFQRQCEGYLGSITLEKREHIHGVVLVVFGVLVLVHGASLGGSGAGLWAGAGALVAGALGVVATLATSSTKTNSAFSSAHLASSLIALALSNMAAITALTAVVRDSQRTPEVSLLTLSDDDSNVVEVDGGLAGLLASIGLLVASVAELLVSGYSCLTLTPKLCGCLRANAADEVASDGHLKTRNMVHQWVIAQNHVPTKNQQPPPPPIYVVQPMPIPMHHPMIQPPYGMPPTPGKFPGGFVPAGPLPISTPTPYGAMPVLPHIPPYATRPPSQIFRAKHKRHPLADPEEPERKRQVEAKSESSKRGSPTGEDQVDLAQTYTGLDKRISEEFISIAMDPDRKSKASSHHGSEIAATKTF</sequence>
<evidence type="ECO:0000256" key="2">
    <source>
        <dbReference type="SAM" id="Phobius"/>
    </source>
</evidence>
<feature type="transmembrane region" description="Helical" evidence="2">
    <location>
        <begin position="672"/>
        <end position="696"/>
    </location>
</feature>
<dbReference type="Proteomes" id="UP000279307">
    <property type="component" value="Chromosome 10"/>
</dbReference>
<evidence type="ECO:0000313" key="4">
    <source>
        <dbReference type="EMBL" id="RLU17532.1"/>
    </source>
</evidence>
<feature type="compositionally biased region" description="Basic and acidic residues" evidence="1">
    <location>
        <begin position="883"/>
        <end position="897"/>
    </location>
</feature>
<reference evidence="4" key="1">
    <citation type="journal article" date="2018" name="Genome Res.">
        <title>The genomic architecture and molecular evolution of ant odorant receptors.</title>
        <authorList>
            <person name="McKenzie S.K."/>
            <person name="Kronauer D.J.C."/>
        </authorList>
    </citation>
    <scope>NUCLEOTIDE SEQUENCE [LARGE SCALE GENOMIC DNA]</scope>
    <source>
        <strain evidence="4">Clonal line C1</strain>
    </source>
</reference>
<keyword evidence="2" id="KW-1133">Transmembrane helix</keyword>
<dbReference type="OrthoDB" id="284473at2759"/>
<dbReference type="PANTHER" id="PTHR13246">
    <property type="entry name" value="ENDO BETA N-ACETYLGLUCOSAMINIDASE"/>
    <property type="match status" value="1"/>
</dbReference>
<accession>A0A3L8DBM0</accession>
<gene>
    <name evidence="4" type="ORF">DMN91_009767</name>
</gene>
<dbReference type="AlphaFoldDB" id="A0A3L8DBM0"/>
<keyword evidence="2" id="KW-0472">Membrane</keyword>
<name>A0A3L8DBM0_OOCBI</name>
<feature type="region of interest" description="Disordered" evidence="1">
    <location>
        <begin position="927"/>
        <end position="951"/>
    </location>
</feature>
<dbReference type="EMBL" id="QOIP01000010">
    <property type="protein sequence ID" value="RLU17532.1"/>
    <property type="molecule type" value="Genomic_DNA"/>
</dbReference>
<dbReference type="InterPro" id="IPR017853">
    <property type="entry name" value="GH"/>
</dbReference>
<feature type="transmembrane region" description="Helical" evidence="2">
    <location>
        <begin position="724"/>
        <end position="743"/>
    </location>
</feature>
<evidence type="ECO:0000259" key="3">
    <source>
        <dbReference type="Pfam" id="PF03644"/>
    </source>
</evidence>
<feature type="transmembrane region" description="Helical" evidence="2">
    <location>
        <begin position="614"/>
        <end position="632"/>
    </location>
</feature>
<dbReference type="Gene3D" id="2.60.120.260">
    <property type="entry name" value="Galactose-binding domain-like"/>
    <property type="match status" value="1"/>
</dbReference>
<dbReference type="InterPro" id="IPR032979">
    <property type="entry name" value="ENGase"/>
</dbReference>
<protein>
    <recommendedName>
        <fullName evidence="3">Cytosolic endo-beta-N-acetylglucosaminidase TIM barrel domain-containing protein</fullName>
    </recommendedName>
</protein>